<evidence type="ECO:0000313" key="2">
    <source>
        <dbReference type="EMBL" id="RAJ77241.1"/>
    </source>
</evidence>
<dbReference type="Proteomes" id="UP000249819">
    <property type="component" value="Unassembled WGS sequence"/>
</dbReference>
<keyword evidence="3" id="KW-1185">Reference proteome</keyword>
<reference evidence="2 3" key="1">
    <citation type="submission" date="2018-06" db="EMBL/GenBank/DDBJ databases">
        <title>Genomic Encyclopedia of Archaeal and Bacterial Type Strains, Phase II (KMG-II): from individual species to whole genera.</title>
        <authorList>
            <person name="Goeker M."/>
        </authorList>
    </citation>
    <scope>NUCLEOTIDE SEQUENCE [LARGE SCALE GENOMIC DNA]</scope>
    <source>
        <strain evidence="2 3">DSM 29821</strain>
    </source>
</reference>
<evidence type="ECO:0000256" key="1">
    <source>
        <dbReference type="SAM" id="Coils"/>
    </source>
</evidence>
<feature type="coiled-coil region" evidence="1">
    <location>
        <begin position="278"/>
        <end position="305"/>
    </location>
</feature>
<name>A0A327VPS5_9BACT</name>
<evidence type="ECO:0000313" key="3">
    <source>
        <dbReference type="Proteomes" id="UP000249819"/>
    </source>
</evidence>
<sequence length="769" mass="87249">MFVLLLTGMFCPGQSLPISSCQIVDSGFCYIAAGCKATVPVKLYKYGKLDSIAIKPVVDRKSKSPTVLPSHIPLLTVHGNVMYDFYYQSNIDTPYAEKDIYQHTLQTSLTVTIRNQYPFHIGFSAQEGNSRLFRNIIGVNLQYFSRDLKSMMLARAQQWDAARLKQLQELSRLQNKLSDLQSRLSTLKGWLSSSARVQSLVEEREKNAYGLNDSLSIRMNRRVLDKGTVGWNESPMSYQQGFKGLDSTFPGSKPKSKVSRVDASSGFEQYYYAKRYEADSIINELNRVRQQYEKLEQKIGQRKQGLMDILTKSRNSKELSDVLDGMGLPDSLLPRGYRTLLAIRSLGIGRTMVNYSELTAKDISLNGLQIEFNPSYYVAIATGAVDYRFRNFVINENRVAQYLSMIRLGTGRKEGNNIIFSYYQGKKQTYNIDTSGASETINMHSRIMGIALEGRWQINRTTSFSGEVAKSSVPFNSTYDEGKGILSSMINMGDRSNEAYAASFNTEILRTHTSIGMMYKMMGNNFQSFSLYTTGSKQTAWNIKIGQALFKRHLILTGVIRKNDYVSYLMPVTYNSNTVFRSIQATLRIPRWPSVTIGYQPTSQLMKLTDGHYTEQLFNTFIGTASHYYQWHELKMSSVLTFSQFYNKKTDSNFVYFNSKNLVASQTFFLHNLTLNGTISAAINEEYALYGACGDASWRIWKWLEVGGGVKYNRQTVYRSIRWGYSGSARVQVPIVGEFALMVDKGFIPGINKNLVSNNIGRITYTKNF</sequence>
<keyword evidence="1" id="KW-0175">Coiled coil</keyword>
<dbReference type="EMBL" id="QLMA01000007">
    <property type="protein sequence ID" value="RAJ77241.1"/>
    <property type="molecule type" value="Genomic_DNA"/>
</dbReference>
<organism evidence="2 3">
    <name type="scientific">Chitinophaga dinghuensis</name>
    <dbReference type="NCBI Taxonomy" id="1539050"/>
    <lineage>
        <taxon>Bacteria</taxon>
        <taxon>Pseudomonadati</taxon>
        <taxon>Bacteroidota</taxon>
        <taxon>Chitinophagia</taxon>
        <taxon>Chitinophagales</taxon>
        <taxon>Chitinophagaceae</taxon>
        <taxon>Chitinophaga</taxon>
    </lineage>
</organism>
<dbReference type="AlphaFoldDB" id="A0A327VPS5"/>
<comment type="caution">
    <text evidence="2">The sequence shown here is derived from an EMBL/GenBank/DDBJ whole genome shotgun (WGS) entry which is preliminary data.</text>
</comment>
<accession>A0A327VPS5</accession>
<proteinExistence type="predicted"/>
<gene>
    <name evidence="2" type="ORF">CLV59_1076</name>
</gene>
<protein>
    <submittedName>
        <fullName evidence="2">Uncharacterized protein</fullName>
    </submittedName>
</protein>